<dbReference type="AlphaFoldDB" id="A0A1A7BIF9"/>
<feature type="coiled-coil region" evidence="1">
    <location>
        <begin position="37"/>
        <end position="79"/>
    </location>
</feature>
<dbReference type="InterPro" id="IPR007420">
    <property type="entry name" value="DUF465"/>
</dbReference>
<dbReference type="RefSeq" id="WP_068863496.1">
    <property type="nucleotide sequence ID" value="NZ_LZYB01000003.1"/>
</dbReference>
<dbReference type="EMBL" id="LZYB01000003">
    <property type="protein sequence ID" value="OBV10990.1"/>
    <property type="molecule type" value="Genomic_DNA"/>
</dbReference>
<dbReference type="Gene3D" id="6.10.280.50">
    <property type="match status" value="1"/>
</dbReference>
<comment type="caution">
    <text evidence="2">The sequence shown here is derived from an EMBL/GenBank/DDBJ whole genome shotgun (WGS) entry which is preliminary data.</text>
</comment>
<evidence type="ECO:0000313" key="3">
    <source>
        <dbReference type="Proteomes" id="UP000092484"/>
    </source>
</evidence>
<evidence type="ECO:0000313" key="2">
    <source>
        <dbReference type="EMBL" id="OBV10990.1"/>
    </source>
</evidence>
<organism evidence="2 3">
    <name type="scientific">Erythrobacter dokdonensis DSW-74</name>
    <dbReference type="NCBI Taxonomy" id="1300349"/>
    <lineage>
        <taxon>Bacteria</taxon>
        <taxon>Pseudomonadati</taxon>
        <taxon>Pseudomonadota</taxon>
        <taxon>Alphaproteobacteria</taxon>
        <taxon>Sphingomonadales</taxon>
        <taxon>Erythrobacteraceae</taxon>
        <taxon>Erythrobacter/Porphyrobacter group</taxon>
        <taxon>Erythrobacter</taxon>
    </lineage>
</organism>
<dbReference type="Pfam" id="PF04325">
    <property type="entry name" value="DUF465"/>
    <property type="match status" value="1"/>
</dbReference>
<dbReference type="STRING" id="1300349.I603_1398"/>
<name>A0A1A7BIF9_9SPHN</name>
<accession>A0A1A7BIF9</accession>
<dbReference type="Proteomes" id="UP000092484">
    <property type="component" value="Unassembled WGS sequence"/>
</dbReference>
<reference evidence="2 3" key="1">
    <citation type="submission" date="2016-06" db="EMBL/GenBank/DDBJ databases">
        <title>Genome sequence of Porphyrobacter dokdonensis DSW-74.</title>
        <authorList>
            <person name="Kim J.F."/>
            <person name="Song J.Y."/>
        </authorList>
    </citation>
    <scope>NUCLEOTIDE SEQUENCE [LARGE SCALE GENOMIC DNA]</scope>
    <source>
        <strain evidence="2 3">DSW-74</strain>
    </source>
</reference>
<protein>
    <submittedName>
        <fullName evidence="2">DUF465 domain-containing protein</fullName>
    </submittedName>
</protein>
<dbReference type="PATRIC" id="fig|1300349.4.peg.1395"/>
<keyword evidence="1" id="KW-0175">Coiled coil</keyword>
<keyword evidence="3" id="KW-1185">Reference proteome</keyword>
<evidence type="ECO:0000256" key="1">
    <source>
        <dbReference type="SAM" id="Coils"/>
    </source>
</evidence>
<gene>
    <name evidence="2" type="ORF">I603_1398</name>
</gene>
<sequence length="85" mass="9951">MSAHTPHELHDEFPQDAETLHRLKLTNSHFMRLAERHHEVNREIHRISAEIEAASDERLEALKRERLHLLDEIAAMLDQEREGAA</sequence>
<proteinExistence type="predicted"/>
<dbReference type="InterPro" id="IPR038444">
    <property type="entry name" value="DUF465_sf"/>
</dbReference>